<evidence type="ECO:0000313" key="2">
    <source>
        <dbReference type="Proteomes" id="UP001281761"/>
    </source>
</evidence>
<accession>A0ABQ9XFF8</accession>
<proteinExistence type="predicted"/>
<protein>
    <submittedName>
        <fullName evidence="1">Uncharacterized protein</fullName>
    </submittedName>
</protein>
<sequence>MLCDVTHHSRSDSIAPFVGLVHPHSSLVSSASSDLSDLHNAEMEVISVIGTGLRLESQDLFFGTGPLFSFGMIEHGSYLGASGCPLRMETHLLSSTLVNVSSSSAFSPGKQLLGSEVSQLVIGSFVRKCMNHDSGTGMISPNLGGNLMCLNTSFSLCIRQTNAVKVFQNRNFTQGSRLNAVTSDVTSVSFTLCTFKDMTVSTASYHDGGAAINLYETSSSLTIRTCFFHKCTCTGFEDDAGAVFFWGLSSGVPPPFSMSASSFTECSSLSVGGSLFVAITSSASMDCCFIERSKAVADGVMYVNSDAIAFSNSSFVECSATKRAGCIYFGRLTSFSLSFLRFRGCSSENMPDARDLILPLTSTEVTSDIIQSCDSTSGAPNILFGNDGLADGTLVPQLDPSTIPTVKSVTVSYNGNEATVRVETTKPIKGTMAVLLNGSNVPRLVHVVFGDAKTLSNLGTAVVSSGANGILPSATYSHRKSTLAPFPVPTVRTADATLKDWNTTEIVLKGDRLEEGSYWMLVENGENEWNITLTRSDSTTLIGTATLDPSTAEDRLEWSTEYEVTKVMCLPEGEEPEQDIALADSVKDIVIVQLTGTKLTSDGQTLTVVVKGTSNELTSSGELFNVTSTKCFVNFSIGSSDDSTHVVFGGTYDLKSFGSESSSVAVNSGLFFEVPHPPRITSLTAPLEVSSSTFVLSVSGENLPSGKTFTVTLTSGHSFAVSFSSPSAGTSTVTIGRSGEVEYNTDYTIKSVIRTVDGEEDHILLSASLFLTPLGPTLSSVSSKLSSSDPNFLNLTLSTQRMPPETFTLTLKQTESASETISLSIISSDLSAGFVLVEVYNKTGTLKYGTEYSIDGMTSSSVVAVVTALPFSTPPEPIRITSAGCSLRDDKQKSAVVTLTGVKLGGGKTFSVGVREMKGLTLIGDEIELSGTLSGESSSANHIHTELIFGDVEPLLSFGTKYAITKFDVDGAISVVDADVTFSVPAEPARIVGLEKRELNSDRTKMMISLEGRALLSRTGKVSLTNGTTSWESLSDVTIVDDTHCTAEFAVGEEETSDELKYGEEYTLKGSWKESSGFHVEEGIQLVLPFPPTITQMEFVFSNTLHTGCFVILNGSDLIVGESLNVTLNDSLSFIATIISDSEAKSTELVIGWPTTLQHNTQYTITSIEATDVANGKTLYSSSISDTTGSASDPFVIFVDSGLSSDSTLFCGGKTRPCKSIEDGWKIVEGIGISSLSMSIVHNTTQNEQVRMESDHEVVIESLPTTKPELFVSTSSSSELEGEGMVEVIRGRLRLRDVDVVLSDSPSLIFVRMVGGHLTMETCTLASASSSLSNSDASLCLWSGGAIVLEQTITNITSSTFSELSFGAINMKGGSLTVQGSIFESNNPHSSSFPSFRRNIRCSGEGQVKIGSLNGGDGKADHPHLWLSHEDCVLSGEDVNANAPFFIPTLSSSSTSTLNKTSQAFDLTIKGSTLIPCSLILEVFEKKKDGSVGKTVRIPLSVDSVRSFNETEIETSLAVSSMSGFEKNLEWRGRIVFGLNERT</sequence>
<dbReference type="EMBL" id="JARBJD010000158">
    <property type="protein sequence ID" value="KAK2949347.1"/>
    <property type="molecule type" value="Genomic_DNA"/>
</dbReference>
<keyword evidence="2" id="KW-1185">Reference proteome</keyword>
<reference evidence="1 2" key="1">
    <citation type="journal article" date="2022" name="bioRxiv">
        <title>Genomics of Preaxostyla Flagellates Illuminates Evolutionary Transitions and the Path Towards Mitochondrial Loss.</title>
        <authorList>
            <person name="Novak L.V.F."/>
            <person name="Treitli S.C."/>
            <person name="Pyrih J."/>
            <person name="Halakuc P."/>
            <person name="Pipaliya S.V."/>
            <person name="Vacek V."/>
            <person name="Brzon O."/>
            <person name="Soukal P."/>
            <person name="Eme L."/>
            <person name="Dacks J.B."/>
            <person name="Karnkowska A."/>
            <person name="Elias M."/>
            <person name="Hampl V."/>
        </authorList>
    </citation>
    <scope>NUCLEOTIDE SEQUENCE [LARGE SCALE GENOMIC DNA]</scope>
    <source>
        <strain evidence="1">NAU3</strain>
        <tissue evidence="1">Gut</tissue>
    </source>
</reference>
<evidence type="ECO:0000313" key="1">
    <source>
        <dbReference type="EMBL" id="KAK2949347.1"/>
    </source>
</evidence>
<comment type="caution">
    <text evidence="1">The sequence shown here is derived from an EMBL/GenBank/DDBJ whole genome shotgun (WGS) entry which is preliminary data.</text>
</comment>
<dbReference type="Proteomes" id="UP001281761">
    <property type="component" value="Unassembled WGS sequence"/>
</dbReference>
<organism evidence="1 2">
    <name type="scientific">Blattamonas nauphoetae</name>
    <dbReference type="NCBI Taxonomy" id="2049346"/>
    <lineage>
        <taxon>Eukaryota</taxon>
        <taxon>Metamonada</taxon>
        <taxon>Preaxostyla</taxon>
        <taxon>Oxymonadida</taxon>
        <taxon>Blattamonas</taxon>
    </lineage>
</organism>
<name>A0ABQ9XFF8_9EUKA</name>
<gene>
    <name evidence="1" type="ORF">BLNAU_15727</name>
</gene>